<sequence length="51" mass="6200">MKYIDWVNQNGAREYPFNKRCMNVAKLYPPILIKLDKYLSWLFQQVSSLFE</sequence>
<accession>A0A836LYE1</accession>
<gene>
    <name evidence="1" type="ORF">J572_2965</name>
</gene>
<proteinExistence type="predicted"/>
<name>A0A836LYE1_ACIBA</name>
<dbReference type="EMBL" id="JMOA01000043">
    <property type="protein sequence ID" value="KCY00516.1"/>
    <property type="molecule type" value="Genomic_DNA"/>
</dbReference>
<evidence type="ECO:0000313" key="1">
    <source>
        <dbReference type="EMBL" id="KCY00516.1"/>
    </source>
</evidence>
<evidence type="ECO:0000313" key="2">
    <source>
        <dbReference type="Proteomes" id="UP000027309"/>
    </source>
</evidence>
<protein>
    <submittedName>
        <fullName evidence="1">Transcriptional regulator domain protein</fullName>
    </submittedName>
</protein>
<comment type="caution">
    <text evidence="1">The sequence shown here is derived from an EMBL/GenBank/DDBJ whole genome shotgun (WGS) entry which is preliminary data.</text>
</comment>
<reference evidence="1 2" key="1">
    <citation type="submission" date="2014-04" db="EMBL/GenBank/DDBJ databases">
        <title>Comparative genomics and transcriptomics to identify genetic mechanisms underlying the emergence of carbapenem resistant Acinetobacter baumannii (CRAb).</title>
        <authorList>
            <person name="Harris A.D."/>
            <person name="Johnson K.J."/>
            <person name="George J."/>
            <person name="Nadendla S."/>
            <person name="Daugherty S.C."/>
            <person name="Parankush S."/>
            <person name="Sadzewicz L."/>
            <person name="Tallon L."/>
            <person name="Sengamalay N."/>
            <person name="Hazen T.H."/>
            <person name="Rasko D.A."/>
        </authorList>
    </citation>
    <scope>NUCLEOTIDE SEQUENCE [LARGE SCALE GENOMIC DNA]</scope>
    <source>
        <strain evidence="1 2">1499986</strain>
    </source>
</reference>
<organism evidence="1 2">
    <name type="scientific">Acinetobacter baumannii 1499986</name>
    <dbReference type="NCBI Taxonomy" id="1310673"/>
    <lineage>
        <taxon>Bacteria</taxon>
        <taxon>Pseudomonadati</taxon>
        <taxon>Pseudomonadota</taxon>
        <taxon>Gammaproteobacteria</taxon>
        <taxon>Moraxellales</taxon>
        <taxon>Moraxellaceae</taxon>
        <taxon>Acinetobacter</taxon>
        <taxon>Acinetobacter calcoaceticus/baumannii complex</taxon>
    </lineage>
</organism>
<dbReference type="AlphaFoldDB" id="A0A836LYE1"/>
<dbReference type="Proteomes" id="UP000027309">
    <property type="component" value="Unassembled WGS sequence"/>
</dbReference>